<evidence type="ECO:0000256" key="5">
    <source>
        <dbReference type="ARBA" id="ARBA00022801"/>
    </source>
</evidence>
<feature type="chain" id="PRO_5016854833" description="Endo-1,4-beta-xylanase" evidence="12">
    <location>
        <begin position="20"/>
        <end position="367"/>
    </location>
</feature>
<feature type="active site" description="Proton donor" evidence="9">
    <location>
        <position position="231"/>
    </location>
</feature>
<sequence length="367" mass="39636">MVNKIIIALSMGLTAGALAQDFCNTAKHTGASKKVNGNEVSSYNGVGYELWYDRATSGSLTIYEDGSMACSFQSAGDYLCRAGLSFDSDKKYDELGGDMLAEFKLVKQNINGADYSYVGVYGWMEEVSKSPSKLVEYYVVDNWLTGWRPGDWVASHKMGDYTIDGAKYSVYWGEHTGPAIKTQGNTTFLQYFSIRENARDCGVINISAHMRQWEKLGMEMGKLYEAKVLGEAGSMSNGVSGTADFPHIKVYVKGDEVPSSSSVALSSSSVASSSSETVPSSSSDVLAESSSSVGGSSSSGTDVITFMVQRFDKAGIYQVFDMQGNFLGKVELKKGLSLKQAVASKFARSSVYLVKRGAFAKTIAVER</sequence>
<keyword evidence="6 9" id="KW-0119">Carbohydrate metabolism</keyword>
<dbReference type="SUPFAM" id="SSF49899">
    <property type="entry name" value="Concanavalin A-like lectins/glucanases"/>
    <property type="match status" value="1"/>
</dbReference>
<dbReference type="PANTHER" id="PTHR46828">
    <property type="entry name" value="ENDO-1,4-BETA-XYLANASE A-RELATED"/>
    <property type="match status" value="1"/>
</dbReference>
<dbReference type="InterPro" id="IPR033123">
    <property type="entry name" value="GH11_dom"/>
</dbReference>
<evidence type="ECO:0000259" key="13">
    <source>
        <dbReference type="PROSITE" id="PS51761"/>
    </source>
</evidence>
<organism evidence="14 15">
    <name type="scientific">Fibrobacter succinogenes</name>
    <name type="common">Bacteroides succinogenes</name>
    <dbReference type="NCBI Taxonomy" id="833"/>
    <lineage>
        <taxon>Bacteria</taxon>
        <taxon>Pseudomonadati</taxon>
        <taxon>Fibrobacterota</taxon>
        <taxon>Fibrobacteria</taxon>
        <taxon>Fibrobacterales</taxon>
        <taxon>Fibrobacteraceae</taxon>
        <taxon>Fibrobacter</taxon>
    </lineage>
</organism>
<evidence type="ECO:0000256" key="6">
    <source>
        <dbReference type="ARBA" id="ARBA00023277"/>
    </source>
</evidence>
<protein>
    <recommendedName>
        <fullName evidence="3 9">Endo-1,4-beta-xylanase</fullName>
        <ecNumber evidence="3 9">3.2.1.8</ecNumber>
    </recommendedName>
</protein>
<dbReference type="GO" id="GO:0045493">
    <property type="term" value="P:xylan catabolic process"/>
    <property type="evidence" value="ECO:0007669"/>
    <property type="project" value="UniProtKB-UniRule"/>
</dbReference>
<feature type="domain" description="GH11" evidence="13">
    <location>
        <begin position="34"/>
        <end position="244"/>
    </location>
</feature>
<comment type="pathway">
    <text evidence="2 9 10">Glycan degradation; xylan degradation.</text>
</comment>
<keyword evidence="12" id="KW-0732">Signal</keyword>
<dbReference type="PRINTS" id="PR00911">
    <property type="entry name" value="GLHYDRLASE11"/>
</dbReference>
<evidence type="ECO:0000256" key="11">
    <source>
        <dbReference type="SAM" id="MobiDB-lite"/>
    </source>
</evidence>
<feature type="signal peptide" evidence="12">
    <location>
        <begin position="1"/>
        <end position="19"/>
    </location>
</feature>
<dbReference type="InterPro" id="IPR001137">
    <property type="entry name" value="Glyco_hydro_11"/>
</dbReference>
<evidence type="ECO:0000256" key="3">
    <source>
        <dbReference type="ARBA" id="ARBA00012590"/>
    </source>
</evidence>
<feature type="active site" description="Nucleophile" evidence="9">
    <location>
        <position position="136"/>
    </location>
</feature>
<proteinExistence type="inferred from homology"/>
<comment type="catalytic activity">
    <reaction evidence="1 9 10">
        <text>Endohydrolysis of (1-&gt;4)-beta-D-xylosidic linkages in xylans.</text>
        <dbReference type="EC" id="3.2.1.8"/>
    </reaction>
</comment>
<evidence type="ECO:0000256" key="12">
    <source>
        <dbReference type="SAM" id="SignalP"/>
    </source>
</evidence>
<evidence type="ECO:0000256" key="10">
    <source>
        <dbReference type="RuleBase" id="RU362015"/>
    </source>
</evidence>
<evidence type="ECO:0000256" key="4">
    <source>
        <dbReference type="ARBA" id="ARBA00022651"/>
    </source>
</evidence>
<gene>
    <name evidence="14" type="ORF">SAMN05661053_0964</name>
</gene>
<dbReference type="InterPro" id="IPR013320">
    <property type="entry name" value="ConA-like_dom_sf"/>
</dbReference>
<dbReference type="AlphaFoldDB" id="A0A380RWD5"/>
<keyword evidence="8 9" id="KW-0624">Polysaccharide degradation</keyword>
<evidence type="ECO:0000256" key="2">
    <source>
        <dbReference type="ARBA" id="ARBA00004851"/>
    </source>
</evidence>
<reference evidence="14 15" key="1">
    <citation type="submission" date="2017-08" db="EMBL/GenBank/DDBJ databases">
        <authorList>
            <person name="de Groot N.N."/>
        </authorList>
    </citation>
    <scope>NUCLEOTIDE SEQUENCE [LARGE SCALE GENOMIC DNA]</scope>
    <source>
        <strain evidence="14 15">HM2</strain>
    </source>
</reference>
<dbReference type="EMBL" id="UHJL01000001">
    <property type="protein sequence ID" value="SUQ19724.1"/>
    <property type="molecule type" value="Genomic_DNA"/>
</dbReference>
<dbReference type="Proteomes" id="UP000255423">
    <property type="component" value="Unassembled WGS sequence"/>
</dbReference>
<evidence type="ECO:0000256" key="7">
    <source>
        <dbReference type="ARBA" id="ARBA00023295"/>
    </source>
</evidence>
<dbReference type="Gene3D" id="2.60.120.180">
    <property type="match status" value="1"/>
</dbReference>
<dbReference type="GO" id="GO:0031176">
    <property type="term" value="F:endo-1,4-beta-xylanase activity"/>
    <property type="evidence" value="ECO:0007669"/>
    <property type="project" value="UniProtKB-UniRule"/>
</dbReference>
<dbReference type="UniPathway" id="UPA00114"/>
<keyword evidence="4 9" id="KW-0858">Xylan degradation</keyword>
<keyword evidence="7 9" id="KW-0326">Glycosidase</keyword>
<dbReference type="EC" id="3.2.1.8" evidence="3 9"/>
<dbReference type="InterPro" id="IPR013319">
    <property type="entry name" value="GH11/12"/>
</dbReference>
<dbReference type="PROSITE" id="PS51761">
    <property type="entry name" value="GH11_3"/>
    <property type="match status" value="1"/>
</dbReference>
<dbReference type="RefSeq" id="WP_109572285.1">
    <property type="nucleotide sequence ID" value="NZ_UHJL01000001.1"/>
</dbReference>
<comment type="similarity">
    <text evidence="9 10">Belongs to the glycosyl hydrolase 11 (cellulase G) family.</text>
</comment>
<name>A0A380RWD5_FIBSU</name>
<keyword evidence="5 9" id="KW-0378">Hydrolase</keyword>
<evidence type="ECO:0000256" key="1">
    <source>
        <dbReference type="ARBA" id="ARBA00000681"/>
    </source>
</evidence>
<evidence type="ECO:0000313" key="14">
    <source>
        <dbReference type="EMBL" id="SUQ19724.1"/>
    </source>
</evidence>
<evidence type="ECO:0000313" key="15">
    <source>
        <dbReference type="Proteomes" id="UP000255423"/>
    </source>
</evidence>
<accession>A0A380RWD5</accession>
<evidence type="ECO:0000256" key="8">
    <source>
        <dbReference type="ARBA" id="ARBA00023326"/>
    </source>
</evidence>
<dbReference type="Pfam" id="PF00457">
    <property type="entry name" value="Glyco_hydro_11"/>
    <property type="match status" value="1"/>
</dbReference>
<feature type="region of interest" description="Disordered" evidence="11">
    <location>
        <begin position="272"/>
        <end position="299"/>
    </location>
</feature>
<dbReference type="PANTHER" id="PTHR46828:SF2">
    <property type="entry name" value="ENDO-1,4-BETA-XYLANASE A-RELATED"/>
    <property type="match status" value="1"/>
</dbReference>
<evidence type="ECO:0000256" key="9">
    <source>
        <dbReference type="PROSITE-ProRule" id="PRU01097"/>
    </source>
</evidence>